<keyword evidence="1" id="KW-0805">Transcription regulation</keyword>
<keyword evidence="4" id="KW-1185">Reference proteome</keyword>
<sequence length="371" mass="40575">MRTVKDELLFRAVEHTLSGQPIEAAHELASLETLLDVDSVPEDLGYLLFATAVSHRLEGVGVGARNPYLYPHPEEGARQIDLFRLLMTHMPLASAADALANAVLVELLGKRDEATLVDVGIGQGRQEGRLLKALSEQGALPRRLTLVGVDPSGASLAQAEESTAKVAREVGASVRFVGVEAPVESLSESTWSVLRGLPGPRVVNAAFALHHVAEEPGSVGAVRDAVLRRLRALEPSGVVLCEPNTDHFRAPPLERFLNAWKHFTQVFHLLDTLEVPREERAAIKRFFGREVEDVVGTVDESARCERHELAETWMARLKRAGFVPLELLEHVEPEGVHPVLELRREPGLVGLSWKNEVLVAVMGVRPEGARA</sequence>
<dbReference type="SUPFAM" id="SSF53335">
    <property type="entry name" value="S-adenosyl-L-methionine-dependent methyltransferases"/>
    <property type="match status" value="1"/>
</dbReference>
<dbReference type="Proteomes" id="UP000315369">
    <property type="component" value="Unassembled WGS sequence"/>
</dbReference>
<protein>
    <submittedName>
        <fullName evidence="3">GRAS family protein</fullName>
    </submittedName>
</protein>
<dbReference type="PROSITE" id="PS50985">
    <property type="entry name" value="GRAS"/>
    <property type="match status" value="1"/>
</dbReference>
<evidence type="ECO:0000256" key="2">
    <source>
        <dbReference type="ARBA" id="ARBA00023163"/>
    </source>
</evidence>
<dbReference type="OrthoDB" id="2591721at2"/>
<comment type="caution">
    <text evidence="3">The sequence shown here is derived from an EMBL/GenBank/DDBJ whole genome shotgun (WGS) entry which is preliminary data.</text>
</comment>
<dbReference type="InterPro" id="IPR005202">
    <property type="entry name" value="TF_GRAS"/>
</dbReference>
<organism evidence="3 4">
    <name type="scientific">Myxococcus llanfairpwllgwyngyllgogerychwyrndrobwllllantysiliogogogochensis</name>
    <dbReference type="NCBI Taxonomy" id="2590453"/>
    <lineage>
        <taxon>Bacteria</taxon>
        <taxon>Pseudomonadati</taxon>
        <taxon>Myxococcota</taxon>
        <taxon>Myxococcia</taxon>
        <taxon>Myxococcales</taxon>
        <taxon>Cystobacterineae</taxon>
        <taxon>Myxococcaceae</taxon>
        <taxon>Myxococcus</taxon>
    </lineage>
</organism>
<proteinExistence type="predicted"/>
<reference evidence="3 4" key="1">
    <citation type="submission" date="2019-06" db="EMBL/GenBank/DDBJ databases">
        <authorList>
            <person name="Livingstone P."/>
            <person name="Whitworth D."/>
        </authorList>
    </citation>
    <scope>NUCLEOTIDE SEQUENCE [LARGE SCALE GENOMIC DNA]</scope>
    <source>
        <strain evidence="3 4">AM401</strain>
    </source>
</reference>
<dbReference type="AlphaFoldDB" id="A0A540WKP8"/>
<dbReference type="InterPro" id="IPR029063">
    <property type="entry name" value="SAM-dependent_MTases_sf"/>
</dbReference>
<dbReference type="Pfam" id="PF03514">
    <property type="entry name" value="GRAS"/>
    <property type="match status" value="1"/>
</dbReference>
<dbReference type="PANTHER" id="PTHR31636">
    <property type="entry name" value="OSJNBA0084A10.13 PROTEIN-RELATED"/>
    <property type="match status" value="1"/>
</dbReference>
<evidence type="ECO:0000256" key="1">
    <source>
        <dbReference type="ARBA" id="ARBA00023015"/>
    </source>
</evidence>
<accession>A0A540WKP8</accession>
<gene>
    <name evidence="3" type="ORF">FJV41_43800</name>
</gene>
<dbReference type="Gene3D" id="3.40.50.150">
    <property type="entry name" value="Vaccinia Virus protein VP39"/>
    <property type="match status" value="1"/>
</dbReference>
<evidence type="ECO:0000313" key="4">
    <source>
        <dbReference type="Proteomes" id="UP000315369"/>
    </source>
</evidence>
<keyword evidence="2" id="KW-0804">Transcription</keyword>
<evidence type="ECO:0000313" key="3">
    <source>
        <dbReference type="EMBL" id="TQF09595.1"/>
    </source>
</evidence>
<dbReference type="EMBL" id="VIFM01000328">
    <property type="protein sequence ID" value="TQF09595.1"/>
    <property type="molecule type" value="Genomic_DNA"/>
</dbReference>
<dbReference type="RefSeq" id="WP_141648582.1">
    <property type="nucleotide sequence ID" value="NZ_VIFM01000328.1"/>
</dbReference>
<name>A0A540WKP8_9BACT</name>